<gene>
    <name evidence="2" type="ORF">DVH24_028003</name>
</gene>
<feature type="region of interest" description="Disordered" evidence="1">
    <location>
        <begin position="77"/>
        <end position="111"/>
    </location>
</feature>
<reference evidence="2 3" key="1">
    <citation type="submission" date="2018-10" db="EMBL/GenBank/DDBJ databases">
        <title>A high-quality apple genome assembly.</title>
        <authorList>
            <person name="Hu J."/>
        </authorList>
    </citation>
    <scope>NUCLEOTIDE SEQUENCE [LARGE SCALE GENOMIC DNA]</scope>
    <source>
        <strain evidence="3">cv. HFTH1</strain>
        <tissue evidence="2">Young leaf</tissue>
    </source>
</reference>
<proteinExistence type="predicted"/>
<dbReference type="Proteomes" id="UP000290289">
    <property type="component" value="Chromosome 17"/>
</dbReference>
<dbReference type="EMBL" id="RDQH01000343">
    <property type="protein sequence ID" value="RXH67856.1"/>
    <property type="molecule type" value="Genomic_DNA"/>
</dbReference>
<organism evidence="2 3">
    <name type="scientific">Malus domestica</name>
    <name type="common">Apple</name>
    <name type="synonym">Pyrus malus</name>
    <dbReference type="NCBI Taxonomy" id="3750"/>
    <lineage>
        <taxon>Eukaryota</taxon>
        <taxon>Viridiplantae</taxon>
        <taxon>Streptophyta</taxon>
        <taxon>Embryophyta</taxon>
        <taxon>Tracheophyta</taxon>
        <taxon>Spermatophyta</taxon>
        <taxon>Magnoliopsida</taxon>
        <taxon>eudicotyledons</taxon>
        <taxon>Gunneridae</taxon>
        <taxon>Pentapetalae</taxon>
        <taxon>rosids</taxon>
        <taxon>fabids</taxon>
        <taxon>Rosales</taxon>
        <taxon>Rosaceae</taxon>
        <taxon>Amygdaloideae</taxon>
        <taxon>Maleae</taxon>
        <taxon>Malus</taxon>
    </lineage>
</organism>
<comment type="caution">
    <text evidence="2">The sequence shown here is derived from an EMBL/GenBank/DDBJ whole genome shotgun (WGS) entry which is preliminary data.</text>
</comment>
<name>A0A498H8Y7_MALDO</name>
<dbReference type="AlphaFoldDB" id="A0A498H8Y7"/>
<accession>A0A498H8Y7</accession>
<evidence type="ECO:0000313" key="2">
    <source>
        <dbReference type="EMBL" id="RXH67856.1"/>
    </source>
</evidence>
<sequence length="111" mass="11882">MWTFTVGFTLFQDPSGFMHQHLAPSVRIDTKSCVGYSTRPAYSTGQGYSTGPGHSIGLAYSTGPAYSTGSNGVRPYTNEWGQTRHGSPLGGNYGYAATGDNWSIRPSSPPR</sequence>
<evidence type="ECO:0000313" key="3">
    <source>
        <dbReference type="Proteomes" id="UP000290289"/>
    </source>
</evidence>
<keyword evidence="3" id="KW-1185">Reference proteome</keyword>
<evidence type="ECO:0000256" key="1">
    <source>
        <dbReference type="SAM" id="MobiDB-lite"/>
    </source>
</evidence>
<protein>
    <submittedName>
        <fullName evidence="2">Uncharacterized protein</fullName>
    </submittedName>
</protein>
<feature type="compositionally biased region" description="Polar residues" evidence="1">
    <location>
        <begin position="100"/>
        <end position="111"/>
    </location>
</feature>